<proteinExistence type="predicted"/>
<accession>A0A2Z7A500</accession>
<organism evidence="2 3">
    <name type="scientific">Dorcoceras hygrometricum</name>
    <dbReference type="NCBI Taxonomy" id="472368"/>
    <lineage>
        <taxon>Eukaryota</taxon>
        <taxon>Viridiplantae</taxon>
        <taxon>Streptophyta</taxon>
        <taxon>Embryophyta</taxon>
        <taxon>Tracheophyta</taxon>
        <taxon>Spermatophyta</taxon>
        <taxon>Magnoliopsida</taxon>
        <taxon>eudicotyledons</taxon>
        <taxon>Gunneridae</taxon>
        <taxon>Pentapetalae</taxon>
        <taxon>asterids</taxon>
        <taxon>lamiids</taxon>
        <taxon>Lamiales</taxon>
        <taxon>Gesneriaceae</taxon>
        <taxon>Didymocarpoideae</taxon>
        <taxon>Trichosporeae</taxon>
        <taxon>Loxocarpinae</taxon>
        <taxon>Dorcoceras</taxon>
    </lineage>
</organism>
<evidence type="ECO:0000313" key="3">
    <source>
        <dbReference type="Proteomes" id="UP000250235"/>
    </source>
</evidence>
<dbReference type="Proteomes" id="UP000250235">
    <property type="component" value="Unassembled WGS sequence"/>
</dbReference>
<feature type="region of interest" description="Disordered" evidence="1">
    <location>
        <begin position="77"/>
        <end position="114"/>
    </location>
</feature>
<sequence>MSLLADAVDAHRRTPLWPSWQGNSVPDNLMCFLVQGSEGIWKSVVDRIRRTIGDSTVEVLLLRKPDSWSRHEVDKGFQGYSAGRGRESAGDVPRGFQGYSAGRGRESAGDVPRG</sequence>
<dbReference type="AlphaFoldDB" id="A0A2Z7A500"/>
<name>A0A2Z7A500_9LAMI</name>
<evidence type="ECO:0000256" key="1">
    <source>
        <dbReference type="SAM" id="MobiDB-lite"/>
    </source>
</evidence>
<feature type="compositionally biased region" description="Basic and acidic residues" evidence="1">
    <location>
        <begin position="103"/>
        <end position="114"/>
    </location>
</feature>
<keyword evidence="3" id="KW-1185">Reference proteome</keyword>
<dbReference type="EMBL" id="KV019264">
    <property type="protein sequence ID" value="KZV16173.1"/>
    <property type="molecule type" value="Genomic_DNA"/>
</dbReference>
<gene>
    <name evidence="2" type="ORF">F511_37386</name>
</gene>
<protein>
    <submittedName>
        <fullName evidence="2">Disease resistance protein-like</fullName>
    </submittedName>
</protein>
<evidence type="ECO:0000313" key="2">
    <source>
        <dbReference type="EMBL" id="KZV16173.1"/>
    </source>
</evidence>
<reference evidence="2 3" key="1">
    <citation type="journal article" date="2015" name="Proc. Natl. Acad. Sci. U.S.A.">
        <title>The resurrection genome of Boea hygrometrica: A blueprint for survival of dehydration.</title>
        <authorList>
            <person name="Xiao L."/>
            <person name="Yang G."/>
            <person name="Zhang L."/>
            <person name="Yang X."/>
            <person name="Zhao S."/>
            <person name="Ji Z."/>
            <person name="Zhou Q."/>
            <person name="Hu M."/>
            <person name="Wang Y."/>
            <person name="Chen M."/>
            <person name="Xu Y."/>
            <person name="Jin H."/>
            <person name="Xiao X."/>
            <person name="Hu G."/>
            <person name="Bao F."/>
            <person name="Hu Y."/>
            <person name="Wan P."/>
            <person name="Li L."/>
            <person name="Deng X."/>
            <person name="Kuang T."/>
            <person name="Xiang C."/>
            <person name="Zhu J.K."/>
            <person name="Oliver M.J."/>
            <person name="He Y."/>
        </authorList>
    </citation>
    <scope>NUCLEOTIDE SEQUENCE [LARGE SCALE GENOMIC DNA]</scope>
    <source>
        <strain evidence="3">cv. XS01</strain>
    </source>
</reference>